<dbReference type="AlphaFoldDB" id="U1N115"/>
<proteinExistence type="predicted"/>
<accession>U1N115</accession>
<dbReference type="HOGENOM" id="CLU_2695675_0_0_2"/>
<sequence length="73" mass="8075">MSVSSQELLRLFASEITGLSSGIDINHRDTLYSSRWQSDHCVSPNPHLLQLEHPAARSASETEITVPTIDNTL</sequence>
<dbReference type="Proteomes" id="UP000030649">
    <property type="component" value="Unassembled WGS sequence"/>
</dbReference>
<evidence type="ECO:0000313" key="1">
    <source>
        <dbReference type="EMBL" id="ERG90160.1"/>
    </source>
</evidence>
<gene>
    <name evidence="1" type="ORF">J07HQW1_00174</name>
</gene>
<reference evidence="1 2" key="1">
    <citation type="journal article" date="2013" name="PLoS ONE">
        <title>Assembly-driven community genomics of a hypersaline microbial ecosystem.</title>
        <authorList>
            <person name="Podell S."/>
            <person name="Ugalde J.A."/>
            <person name="Narasingarao P."/>
            <person name="Banfield J.F."/>
            <person name="Heidelberg K.B."/>
            <person name="Allen E.E."/>
        </authorList>
    </citation>
    <scope>NUCLEOTIDE SEQUENCE [LARGE SCALE GENOMIC DNA]</scope>
    <source>
        <strain evidence="2">J07HQW1</strain>
    </source>
</reference>
<protein>
    <submittedName>
        <fullName evidence="1">Uncharacterized protein</fullName>
    </submittedName>
</protein>
<organism evidence="1 2">
    <name type="scientific">Haloquadratum walsbyi J07HQW1</name>
    <dbReference type="NCBI Taxonomy" id="1238424"/>
    <lineage>
        <taxon>Archaea</taxon>
        <taxon>Methanobacteriati</taxon>
        <taxon>Methanobacteriota</taxon>
        <taxon>Stenosarchaea group</taxon>
        <taxon>Halobacteria</taxon>
        <taxon>Halobacteriales</taxon>
        <taxon>Haloferacaceae</taxon>
        <taxon>Haloquadratum</taxon>
    </lineage>
</organism>
<dbReference type="EMBL" id="KE356560">
    <property type="protein sequence ID" value="ERG90160.1"/>
    <property type="molecule type" value="Genomic_DNA"/>
</dbReference>
<evidence type="ECO:0000313" key="2">
    <source>
        <dbReference type="Proteomes" id="UP000030649"/>
    </source>
</evidence>
<name>U1N115_9EURY</name>